<protein>
    <submittedName>
        <fullName evidence="1">Uncharacterized protein</fullName>
    </submittedName>
</protein>
<dbReference type="EMBL" id="CP036262">
    <property type="protein sequence ID" value="QDS91447.1"/>
    <property type="molecule type" value="Genomic_DNA"/>
</dbReference>
<evidence type="ECO:0000313" key="1">
    <source>
        <dbReference type="EMBL" id="QDS91447.1"/>
    </source>
</evidence>
<gene>
    <name evidence="1" type="ORF">FF011L_01770</name>
</gene>
<dbReference type="Proteomes" id="UP000320672">
    <property type="component" value="Chromosome"/>
</dbReference>
<organism evidence="1 2">
    <name type="scientific">Roseimaritima multifibrata</name>
    <dbReference type="NCBI Taxonomy" id="1930274"/>
    <lineage>
        <taxon>Bacteria</taxon>
        <taxon>Pseudomonadati</taxon>
        <taxon>Planctomycetota</taxon>
        <taxon>Planctomycetia</taxon>
        <taxon>Pirellulales</taxon>
        <taxon>Pirellulaceae</taxon>
        <taxon>Roseimaritima</taxon>
    </lineage>
</organism>
<proteinExistence type="predicted"/>
<sequence length="73" mass="8375">MVYTSCLRQKAGKIRLNAIWTLSSHGIRMATKCAILVAFWSRNSMFSFAEKSHSHPLLTYCSQFSTRSFQNVK</sequence>
<accession>A0A517M9I6</accession>
<name>A0A517M9I6_9BACT</name>
<evidence type="ECO:0000313" key="2">
    <source>
        <dbReference type="Proteomes" id="UP000320672"/>
    </source>
</evidence>
<dbReference type="AlphaFoldDB" id="A0A517M9I6"/>
<reference evidence="1 2" key="1">
    <citation type="submission" date="2019-02" db="EMBL/GenBank/DDBJ databases">
        <title>Deep-cultivation of Planctomycetes and their phenomic and genomic characterization uncovers novel biology.</title>
        <authorList>
            <person name="Wiegand S."/>
            <person name="Jogler M."/>
            <person name="Boedeker C."/>
            <person name="Pinto D."/>
            <person name="Vollmers J."/>
            <person name="Rivas-Marin E."/>
            <person name="Kohn T."/>
            <person name="Peeters S.H."/>
            <person name="Heuer A."/>
            <person name="Rast P."/>
            <person name="Oberbeckmann S."/>
            <person name="Bunk B."/>
            <person name="Jeske O."/>
            <person name="Meyerdierks A."/>
            <person name="Storesund J.E."/>
            <person name="Kallscheuer N."/>
            <person name="Luecker S."/>
            <person name="Lage O.M."/>
            <person name="Pohl T."/>
            <person name="Merkel B.J."/>
            <person name="Hornburger P."/>
            <person name="Mueller R.-W."/>
            <person name="Bruemmer F."/>
            <person name="Labrenz M."/>
            <person name="Spormann A.M."/>
            <person name="Op den Camp H."/>
            <person name="Overmann J."/>
            <person name="Amann R."/>
            <person name="Jetten M.S.M."/>
            <person name="Mascher T."/>
            <person name="Medema M.H."/>
            <person name="Devos D.P."/>
            <person name="Kaster A.-K."/>
            <person name="Ovreas L."/>
            <person name="Rohde M."/>
            <person name="Galperin M.Y."/>
            <person name="Jogler C."/>
        </authorList>
    </citation>
    <scope>NUCLEOTIDE SEQUENCE [LARGE SCALE GENOMIC DNA]</scope>
    <source>
        <strain evidence="1 2">FF011L</strain>
    </source>
</reference>
<keyword evidence="2" id="KW-1185">Reference proteome</keyword>
<dbReference type="KEGG" id="rml:FF011L_01770"/>